<organism evidence="1 2">
    <name type="scientific">Albula goreensis</name>
    <dbReference type="NCBI Taxonomy" id="1534307"/>
    <lineage>
        <taxon>Eukaryota</taxon>
        <taxon>Metazoa</taxon>
        <taxon>Chordata</taxon>
        <taxon>Craniata</taxon>
        <taxon>Vertebrata</taxon>
        <taxon>Euteleostomi</taxon>
        <taxon>Actinopterygii</taxon>
        <taxon>Neopterygii</taxon>
        <taxon>Teleostei</taxon>
        <taxon>Albuliformes</taxon>
        <taxon>Albulidae</taxon>
        <taxon>Albula</taxon>
    </lineage>
</organism>
<dbReference type="Proteomes" id="UP000829720">
    <property type="component" value="Unassembled WGS sequence"/>
</dbReference>
<name>A0A8T3DD68_9TELE</name>
<keyword evidence="2" id="KW-1185">Reference proteome</keyword>
<proteinExistence type="predicted"/>
<dbReference type="EMBL" id="JAERUA010000011">
    <property type="protein sequence ID" value="KAI1893714.1"/>
    <property type="molecule type" value="Genomic_DNA"/>
</dbReference>
<gene>
    <name evidence="1" type="ORF">AGOR_G00126530</name>
</gene>
<reference evidence="1" key="1">
    <citation type="submission" date="2021-01" db="EMBL/GenBank/DDBJ databases">
        <authorList>
            <person name="Zahm M."/>
            <person name="Roques C."/>
            <person name="Cabau C."/>
            <person name="Klopp C."/>
            <person name="Donnadieu C."/>
            <person name="Jouanno E."/>
            <person name="Lampietro C."/>
            <person name="Louis A."/>
            <person name="Herpin A."/>
            <person name="Echchiki A."/>
            <person name="Berthelot C."/>
            <person name="Parey E."/>
            <person name="Roest-Crollius H."/>
            <person name="Braasch I."/>
            <person name="Postlethwait J."/>
            <person name="Bobe J."/>
            <person name="Montfort J."/>
            <person name="Bouchez O."/>
            <person name="Begum T."/>
            <person name="Mejri S."/>
            <person name="Adams A."/>
            <person name="Chen W.-J."/>
            <person name="Guiguen Y."/>
        </authorList>
    </citation>
    <scope>NUCLEOTIDE SEQUENCE</scope>
    <source>
        <tissue evidence="1">Blood</tissue>
    </source>
</reference>
<evidence type="ECO:0000313" key="1">
    <source>
        <dbReference type="EMBL" id="KAI1893714.1"/>
    </source>
</evidence>
<protein>
    <submittedName>
        <fullName evidence="1">Uncharacterized protein</fullName>
    </submittedName>
</protein>
<evidence type="ECO:0000313" key="2">
    <source>
        <dbReference type="Proteomes" id="UP000829720"/>
    </source>
</evidence>
<sequence>MIRHRDLWGLARFSAPPKLFCFPPSESCATSAGLDQQEPNFITSFLGEIYGKLKASQSRGIIIIPDLLEGNGRVYGVNIVVALYDPGI</sequence>
<accession>A0A8T3DD68</accession>
<comment type="caution">
    <text evidence="1">The sequence shown here is derived from an EMBL/GenBank/DDBJ whole genome shotgun (WGS) entry which is preliminary data.</text>
</comment>
<dbReference type="AlphaFoldDB" id="A0A8T3DD68"/>